<evidence type="ECO:0000256" key="4">
    <source>
        <dbReference type="ARBA" id="ARBA00023239"/>
    </source>
</evidence>
<feature type="transmembrane region" description="Helical" evidence="6">
    <location>
        <begin position="24"/>
        <end position="45"/>
    </location>
</feature>
<dbReference type="GO" id="GO:0016020">
    <property type="term" value="C:membrane"/>
    <property type="evidence" value="ECO:0007669"/>
    <property type="project" value="InterPro"/>
</dbReference>
<dbReference type="SUPFAM" id="SSF53955">
    <property type="entry name" value="Lysozyme-like"/>
    <property type="match status" value="1"/>
</dbReference>
<dbReference type="OrthoDB" id="5620293at2"/>
<dbReference type="Gene3D" id="1.10.530.10">
    <property type="match status" value="1"/>
</dbReference>
<comment type="catalytic activity">
    <reaction evidence="1">
        <text>Exolytic cleavage of the (1-&gt;4)-beta-glycosidic linkage between N-acetylmuramic acid (MurNAc) and N-acetylglucosamine (GlcNAc) residues in peptidoglycan, from either the reducing or the non-reducing ends of the peptidoglycan chains, with concomitant formation of a 1,6-anhydrobond in the MurNAc residue.</text>
        <dbReference type="EC" id="4.2.2.n1"/>
    </reaction>
</comment>
<dbReference type="Pfam" id="PF01464">
    <property type="entry name" value="SLT"/>
    <property type="match status" value="1"/>
</dbReference>
<keyword evidence="6" id="KW-1133">Transmembrane helix</keyword>
<evidence type="ECO:0000256" key="6">
    <source>
        <dbReference type="SAM" id="Phobius"/>
    </source>
</evidence>
<evidence type="ECO:0000313" key="8">
    <source>
        <dbReference type="EMBL" id="ACL30628.1"/>
    </source>
</evidence>
<dbReference type="EMBL" id="CP001161">
    <property type="protein sequence ID" value="ACL30628.1"/>
    <property type="molecule type" value="Genomic_DNA"/>
</dbReference>
<keyword evidence="6" id="KW-0472">Membrane</keyword>
<reference evidence="8 9" key="1">
    <citation type="journal article" date="2009" name="Science">
        <title>The dynamics and time scale of ongoing genomic erosion in symbiotic bacteria.</title>
        <authorList>
            <person name="Moran N.A."/>
            <person name="McLaughlin H.J."/>
            <person name="Sorek R."/>
        </authorList>
    </citation>
    <scope>NUCLEOTIDE SEQUENCE [LARGE SCALE GENOMIC DNA]</scope>
    <source>
        <strain evidence="8 9">5A</strain>
    </source>
</reference>
<keyword evidence="6" id="KW-0812">Transmembrane</keyword>
<dbReference type="GO" id="GO:0008933">
    <property type="term" value="F:peptidoglycan lytic transglycosylase activity"/>
    <property type="evidence" value="ECO:0007669"/>
    <property type="project" value="InterPro"/>
</dbReference>
<evidence type="ECO:0000256" key="2">
    <source>
        <dbReference type="ARBA" id="ARBA00007734"/>
    </source>
</evidence>
<evidence type="ECO:0000313" key="9">
    <source>
        <dbReference type="Proteomes" id="UP000006904"/>
    </source>
</evidence>
<evidence type="ECO:0000256" key="1">
    <source>
        <dbReference type="ARBA" id="ARBA00001420"/>
    </source>
</evidence>
<dbReference type="EC" id="4.2.2.n1" evidence="3"/>
<dbReference type="GO" id="GO:0071555">
    <property type="term" value="P:cell wall organization"/>
    <property type="evidence" value="ECO:0007669"/>
    <property type="project" value="UniProtKB-KW"/>
</dbReference>
<accession>A0A7U3YA86</accession>
<dbReference type="GO" id="GO:0000270">
    <property type="term" value="P:peptidoglycan metabolic process"/>
    <property type="evidence" value="ECO:0007669"/>
    <property type="project" value="InterPro"/>
</dbReference>
<keyword evidence="5" id="KW-0961">Cell wall biogenesis/degradation</keyword>
<organism evidence="8 9">
    <name type="scientific">Buchnera aphidicola subsp. Acyrthosiphon pisum (strain 5A)</name>
    <dbReference type="NCBI Taxonomy" id="563178"/>
    <lineage>
        <taxon>Bacteria</taxon>
        <taxon>Pseudomonadati</taxon>
        <taxon>Pseudomonadota</taxon>
        <taxon>Gammaproteobacteria</taxon>
        <taxon>Enterobacterales</taxon>
        <taxon>Erwiniaceae</taxon>
        <taxon>Buchnera</taxon>
    </lineage>
</organism>
<evidence type="ECO:0000256" key="5">
    <source>
        <dbReference type="ARBA" id="ARBA00023316"/>
    </source>
</evidence>
<protein>
    <recommendedName>
        <fullName evidence="3">peptidoglycan lytic exotransglycosylase</fullName>
        <ecNumber evidence="3">4.2.2.n1</ecNumber>
    </recommendedName>
</protein>
<feature type="domain" description="Transglycosylase SLT" evidence="7">
    <location>
        <begin position="73"/>
        <end position="196"/>
    </location>
</feature>
<dbReference type="InterPro" id="IPR008258">
    <property type="entry name" value="Transglycosylase_SLT_dom_1"/>
</dbReference>
<evidence type="ECO:0000256" key="3">
    <source>
        <dbReference type="ARBA" id="ARBA00012587"/>
    </source>
</evidence>
<dbReference type="KEGG" id="bap:BUAP5A_259"/>
<dbReference type="AlphaFoldDB" id="A0A7U3YA86"/>
<dbReference type="Proteomes" id="UP000006904">
    <property type="component" value="Chromosome"/>
</dbReference>
<sequence>MFQSSIYNKNYKKFLKNLKYQGEYAVTLGILAISILLLTGFNQFLNTKPTLKKNYFLNQKSIKNTLKNWNDIIATTANKYKVDEKLIKSIVYVESSGNPYAKSQSNAIGLMQIKPSSAGAEVYRLNGKKGKPSIQELYDPKTNIDIGTSYISFLQKKFISIKNKDVMRYATIVAYVNGTSALLKTFSKSRKEAINIINTMTKKSFCTHIKKNTRQCKHFVI</sequence>
<name>A0A7U3YA86_BUCA5</name>
<dbReference type="PANTHER" id="PTHR37423:SF4">
    <property type="entry name" value="ENDO-TYPE MEMBRANE-BOUND LYTIC MUREIN TRANSGLYCOSYLASE A"/>
    <property type="match status" value="1"/>
</dbReference>
<dbReference type="PROSITE" id="PS00922">
    <property type="entry name" value="TRANSGLYCOSYLASE"/>
    <property type="match status" value="1"/>
</dbReference>
<evidence type="ECO:0000259" key="7">
    <source>
        <dbReference type="Pfam" id="PF01464"/>
    </source>
</evidence>
<dbReference type="PANTHER" id="PTHR37423">
    <property type="entry name" value="SOLUBLE LYTIC MUREIN TRANSGLYCOSYLASE-RELATED"/>
    <property type="match status" value="1"/>
</dbReference>
<dbReference type="CDD" id="cd16893">
    <property type="entry name" value="LT_MltC_MltE"/>
    <property type="match status" value="1"/>
</dbReference>
<gene>
    <name evidence="8" type="primary">mltE</name>
    <name evidence="8" type="ordered locus">BUAP5A_259</name>
</gene>
<dbReference type="InterPro" id="IPR000189">
    <property type="entry name" value="Transglyc_AS"/>
</dbReference>
<comment type="similarity">
    <text evidence="2">Belongs to the transglycosylase Slt family.</text>
</comment>
<dbReference type="InterPro" id="IPR023346">
    <property type="entry name" value="Lysozyme-like_dom_sf"/>
</dbReference>
<keyword evidence="4" id="KW-0456">Lyase</keyword>
<proteinExistence type="inferred from homology"/>